<accession>A0A4P9XPW6</accession>
<evidence type="ECO:0000256" key="2">
    <source>
        <dbReference type="ARBA" id="ARBA00010794"/>
    </source>
</evidence>
<dbReference type="EMBL" id="KZ992644">
    <property type="protein sequence ID" value="RKP08048.1"/>
    <property type="molecule type" value="Genomic_DNA"/>
</dbReference>
<evidence type="ECO:0000313" key="12">
    <source>
        <dbReference type="Proteomes" id="UP000271241"/>
    </source>
</evidence>
<comment type="similarity">
    <text evidence="2">Belongs to the polyprenol kinase family.</text>
</comment>
<dbReference type="PANTHER" id="PTHR13205">
    <property type="entry name" value="TRANSMEMBRANE PROTEIN 15-RELATED"/>
    <property type="match status" value="1"/>
</dbReference>
<protein>
    <recommendedName>
        <fullName evidence="3">dolichol kinase</fullName>
        <ecNumber evidence="3">2.7.1.108</ecNumber>
    </recommendedName>
</protein>
<feature type="transmembrane region" description="Helical" evidence="10">
    <location>
        <begin position="95"/>
        <end position="114"/>
    </location>
</feature>
<name>A0A4P9XPW6_9FUNG</name>
<feature type="transmembrane region" description="Helical" evidence="10">
    <location>
        <begin position="20"/>
        <end position="52"/>
    </location>
</feature>
<feature type="transmembrane region" description="Helical" evidence="10">
    <location>
        <begin position="73"/>
        <end position="89"/>
    </location>
</feature>
<dbReference type="EC" id="2.7.1.108" evidence="3"/>
<evidence type="ECO:0000256" key="9">
    <source>
        <dbReference type="ARBA" id="ARBA00023136"/>
    </source>
</evidence>
<dbReference type="GO" id="GO:0043048">
    <property type="term" value="P:dolichyl monophosphate biosynthetic process"/>
    <property type="evidence" value="ECO:0007669"/>
    <property type="project" value="TreeGrafter"/>
</dbReference>
<keyword evidence="6" id="KW-0418">Kinase</keyword>
<proteinExistence type="inferred from homology"/>
<dbReference type="Proteomes" id="UP000271241">
    <property type="component" value="Unassembled WGS sequence"/>
</dbReference>
<dbReference type="Pfam" id="PF01148">
    <property type="entry name" value="CTP_transf_1"/>
    <property type="match status" value="1"/>
</dbReference>
<evidence type="ECO:0000256" key="10">
    <source>
        <dbReference type="SAM" id="Phobius"/>
    </source>
</evidence>
<evidence type="ECO:0000256" key="4">
    <source>
        <dbReference type="ARBA" id="ARBA00022679"/>
    </source>
</evidence>
<feature type="transmembrane region" description="Helical" evidence="10">
    <location>
        <begin position="135"/>
        <end position="156"/>
    </location>
</feature>
<evidence type="ECO:0000256" key="8">
    <source>
        <dbReference type="ARBA" id="ARBA00022989"/>
    </source>
</evidence>
<evidence type="ECO:0000256" key="1">
    <source>
        <dbReference type="ARBA" id="ARBA00004477"/>
    </source>
</evidence>
<dbReference type="AlphaFoldDB" id="A0A4P9XPW6"/>
<keyword evidence="7" id="KW-0256">Endoplasmic reticulum</keyword>
<evidence type="ECO:0000256" key="6">
    <source>
        <dbReference type="ARBA" id="ARBA00022777"/>
    </source>
</evidence>
<dbReference type="PANTHER" id="PTHR13205:SF15">
    <property type="entry name" value="DOLICHOL KINASE"/>
    <property type="match status" value="1"/>
</dbReference>
<dbReference type="GO" id="GO:0004168">
    <property type="term" value="F:dolichol kinase activity"/>
    <property type="evidence" value="ECO:0007669"/>
    <property type="project" value="UniProtKB-EC"/>
</dbReference>
<evidence type="ECO:0000256" key="5">
    <source>
        <dbReference type="ARBA" id="ARBA00022692"/>
    </source>
</evidence>
<reference evidence="12" key="1">
    <citation type="journal article" date="2018" name="Nat. Microbiol.">
        <title>Leveraging single-cell genomics to expand the fungal tree of life.</title>
        <authorList>
            <person name="Ahrendt S.R."/>
            <person name="Quandt C.A."/>
            <person name="Ciobanu D."/>
            <person name="Clum A."/>
            <person name="Salamov A."/>
            <person name="Andreopoulos B."/>
            <person name="Cheng J.F."/>
            <person name="Woyke T."/>
            <person name="Pelin A."/>
            <person name="Henrissat B."/>
            <person name="Reynolds N.K."/>
            <person name="Benny G.L."/>
            <person name="Smith M.E."/>
            <person name="James T.Y."/>
            <person name="Grigoriev I.V."/>
        </authorList>
    </citation>
    <scope>NUCLEOTIDE SEQUENCE [LARGE SCALE GENOMIC DNA]</scope>
    <source>
        <strain evidence="12">RSA 1356</strain>
    </source>
</reference>
<dbReference type="GO" id="GO:0005789">
    <property type="term" value="C:endoplasmic reticulum membrane"/>
    <property type="evidence" value="ECO:0007669"/>
    <property type="project" value="UniProtKB-SubCell"/>
</dbReference>
<organism evidence="11 12">
    <name type="scientific">Thamnocephalis sphaerospora</name>
    <dbReference type="NCBI Taxonomy" id="78915"/>
    <lineage>
        <taxon>Eukaryota</taxon>
        <taxon>Fungi</taxon>
        <taxon>Fungi incertae sedis</taxon>
        <taxon>Zoopagomycota</taxon>
        <taxon>Zoopagomycotina</taxon>
        <taxon>Zoopagomycetes</taxon>
        <taxon>Zoopagales</taxon>
        <taxon>Sigmoideomycetaceae</taxon>
        <taxon>Thamnocephalis</taxon>
    </lineage>
</organism>
<keyword evidence="5 10" id="KW-0812">Transmembrane</keyword>
<keyword evidence="8 10" id="KW-1133">Transmembrane helix</keyword>
<evidence type="ECO:0000256" key="7">
    <source>
        <dbReference type="ARBA" id="ARBA00022824"/>
    </source>
</evidence>
<comment type="subcellular location">
    <subcellularLocation>
        <location evidence="1">Endoplasmic reticulum membrane</location>
        <topology evidence="1">Multi-pass membrane protein</topology>
    </subcellularLocation>
</comment>
<evidence type="ECO:0000313" key="11">
    <source>
        <dbReference type="EMBL" id="RKP08048.1"/>
    </source>
</evidence>
<keyword evidence="4" id="KW-0808">Transferase</keyword>
<gene>
    <name evidence="11" type="ORF">THASP1DRAFT_16191</name>
</gene>
<keyword evidence="9 10" id="KW-0472">Membrane</keyword>
<keyword evidence="12" id="KW-1185">Reference proteome</keyword>
<feature type="transmembrane region" description="Helical" evidence="10">
    <location>
        <begin position="162"/>
        <end position="183"/>
    </location>
</feature>
<dbReference type="InterPro" id="IPR032974">
    <property type="entry name" value="Polypren_kinase"/>
</dbReference>
<dbReference type="OrthoDB" id="377083at2759"/>
<dbReference type="STRING" id="78915.A0A4P9XPW6"/>
<sequence>MVAWRILLPWTERQIGAEPFLWVLGLLFTGWRKLTLCAVWTAAILFAVLLFNRLDATSDNVARTKAQLYLRRKFFHLLAVLMFAPGALLEPQFMHLAFSVAVCAFIIVEYLRSLRVPPFGDTLHAFLTRFLDHRDAGPVILSHIYLLLGCAIPIWLQVGQPAGGAGLAALAGVITLGFGDAMASTVGIRFGQRRWPGTSKTVEGTLAFVICVQLSPWLLGLSIPNQTTMLFVAVLAGALECVSDQNDNLLLPPVTYATMRLVGL</sequence>
<evidence type="ECO:0000256" key="3">
    <source>
        <dbReference type="ARBA" id="ARBA00012132"/>
    </source>
</evidence>